<sequence>MYAQLYFFDTQNENRNWMAAFVDKKTSEVVDERILLSESTKTRQYDAPTVSEVAALITNDFGDGIPTRDIMEHSYSDAEDEGIFDSGCSISMTGNMERLDVFQEFQGGKVTVVESKGRI</sequence>
<gene>
    <name evidence="1" type="ORF">Tco_0820003</name>
</gene>
<organism evidence="1 2">
    <name type="scientific">Tanacetum coccineum</name>
    <dbReference type="NCBI Taxonomy" id="301880"/>
    <lineage>
        <taxon>Eukaryota</taxon>
        <taxon>Viridiplantae</taxon>
        <taxon>Streptophyta</taxon>
        <taxon>Embryophyta</taxon>
        <taxon>Tracheophyta</taxon>
        <taxon>Spermatophyta</taxon>
        <taxon>Magnoliopsida</taxon>
        <taxon>eudicotyledons</taxon>
        <taxon>Gunneridae</taxon>
        <taxon>Pentapetalae</taxon>
        <taxon>asterids</taxon>
        <taxon>campanulids</taxon>
        <taxon>Asterales</taxon>
        <taxon>Asteraceae</taxon>
        <taxon>Asteroideae</taxon>
        <taxon>Anthemideae</taxon>
        <taxon>Anthemidinae</taxon>
        <taxon>Tanacetum</taxon>
    </lineage>
</organism>
<reference evidence="1" key="1">
    <citation type="journal article" date="2022" name="Int. J. Mol. Sci.">
        <title>Draft Genome of Tanacetum Coccineum: Genomic Comparison of Closely Related Tanacetum-Family Plants.</title>
        <authorList>
            <person name="Yamashiro T."/>
            <person name="Shiraishi A."/>
            <person name="Nakayama K."/>
            <person name="Satake H."/>
        </authorList>
    </citation>
    <scope>NUCLEOTIDE SEQUENCE</scope>
</reference>
<evidence type="ECO:0000313" key="1">
    <source>
        <dbReference type="EMBL" id="GJS98833.1"/>
    </source>
</evidence>
<protein>
    <recommendedName>
        <fullName evidence="3">Halobacterial output domain-containing protein</fullName>
    </recommendedName>
</protein>
<keyword evidence="2" id="KW-1185">Reference proteome</keyword>
<accession>A0ABQ5A9X3</accession>
<comment type="caution">
    <text evidence="1">The sequence shown here is derived from an EMBL/GenBank/DDBJ whole genome shotgun (WGS) entry which is preliminary data.</text>
</comment>
<evidence type="ECO:0000313" key="2">
    <source>
        <dbReference type="Proteomes" id="UP001151760"/>
    </source>
</evidence>
<dbReference type="Proteomes" id="UP001151760">
    <property type="component" value="Unassembled WGS sequence"/>
</dbReference>
<evidence type="ECO:0008006" key="3">
    <source>
        <dbReference type="Google" id="ProtNLM"/>
    </source>
</evidence>
<name>A0ABQ5A9X3_9ASTR</name>
<proteinExistence type="predicted"/>
<dbReference type="EMBL" id="BQNB010012074">
    <property type="protein sequence ID" value="GJS98833.1"/>
    <property type="molecule type" value="Genomic_DNA"/>
</dbReference>
<reference evidence="1" key="2">
    <citation type="submission" date="2022-01" db="EMBL/GenBank/DDBJ databases">
        <authorList>
            <person name="Yamashiro T."/>
            <person name="Shiraishi A."/>
            <person name="Satake H."/>
            <person name="Nakayama K."/>
        </authorList>
    </citation>
    <scope>NUCLEOTIDE SEQUENCE</scope>
</reference>